<protein>
    <recommendedName>
        <fullName evidence="2">histidine kinase</fullName>
        <ecNumber evidence="2">2.7.13.3</ecNumber>
    </recommendedName>
</protein>
<accession>A0AAX4HJG9</accession>
<evidence type="ECO:0000256" key="5">
    <source>
        <dbReference type="ARBA" id="ARBA00022741"/>
    </source>
</evidence>
<keyword evidence="6 11" id="KW-0418">Kinase</keyword>
<sequence length="443" mass="50438">MDQRQKQINNLLWKEVAAKSTPAAITFIVIAILVSWYHFNLTIYASIIEGACLVVIFSNILRYYVSKQIGTHDIATESQRNQLRISIWLNSVGWGLIFSLSTYELNMAGYQFAILITVMMGFLASSLITLAYDKTLFIPFQLLILVPMILVTLYQYEVRGTQDAKWVAMAMAFFIVYQLKQYRDYRALLIQRFTTQLELADSYDELKDQTAKLIHASKISALGDMAGGLAHEVNNSLMVILGSSQQVERDLKKKEVMTPELQSKMDLTSQAIFKIKNVIEGLKYFSLQMETAPKEVVPLKDVIDRTLNYCHELLMAHNVDFQVHDVPDVKILCNPFQITQILFALTKNADDALVTCKTTKWIHYEFEILKGFILIKVKNCGNTVSPENQTKLFQPFFSTKDVNQGSGLSLSISKGMAMDHKGDLYFEMDEYSTSFVLKLPITQ</sequence>
<evidence type="ECO:0000256" key="4">
    <source>
        <dbReference type="ARBA" id="ARBA00022679"/>
    </source>
</evidence>
<evidence type="ECO:0000256" key="8">
    <source>
        <dbReference type="ARBA" id="ARBA00023012"/>
    </source>
</evidence>
<evidence type="ECO:0000256" key="2">
    <source>
        <dbReference type="ARBA" id="ARBA00012438"/>
    </source>
</evidence>
<dbReference type="InterPro" id="IPR005467">
    <property type="entry name" value="His_kinase_dom"/>
</dbReference>
<dbReference type="PANTHER" id="PTHR43065">
    <property type="entry name" value="SENSOR HISTIDINE KINASE"/>
    <property type="match status" value="1"/>
</dbReference>
<gene>
    <name evidence="11" type="ORF">SOO65_11820</name>
</gene>
<dbReference type="PANTHER" id="PTHR43065:SF46">
    <property type="entry name" value="C4-DICARBOXYLATE TRANSPORT SENSOR PROTEIN DCTB"/>
    <property type="match status" value="1"/>
</dbReference>
<feature type="transmembrane region" description="Helical" evidence="9">
    <location>
        <begin position="136"/>
        <end position="154"/>
    </location>
</feature>
<dbReference type="SUPFAM" id="SSF55874">
    <property type="entry name" value="ATPase domain of HSP90 chaperone/DNA topoisomerase II/histidine kinase"/>
    <property type="match status" value="1"/>
</dbReference>
<feature type="transmembrane region" description="Helical" evidence="9">
    <location>
        <begin position="109"/>
        <end position="129"/>
    </location>
</feature>
<organism evidence="11 12">
    <name type="scientific">Peredibacter starrii</name>
    <dbReference type="NCBI Taxonomy" id="28202"/>
    <lineage>
        <taxon>Bacteria</taxon>
        <taxon>Pseudomonadati</taxon>
        <taxon>Bdellovibrionota</taxon>
        <taxon>Bacteriovoracia</taxon>
        <taxon>Bacteriovoracales</taxon>
        <taxon>Bacteriovoracaceae</taxon>
        <taxon>Peredibacter</taxon>
    </lineage>
</organism>
<dbReference type="GO" id="GO:0005524">
    <property type="term" value="F:ATP binding"/>
    <property type="evidence" value="ECO:0007669"/>
    <property type="project" value="UniProtKB-KW"/>
</dbReference>
<name>A0AAX4HJG9_9BACT</name>
<dbReference type="InterPro" id="IPR036890">
    <property type="entry name" value="HATPase_C_sf"/>
</dbReference>
<evidence type="ECO:0000313" key="11">
    <source>
        <dbReference type="EMBL" id="WPU63374.1"/>
    </source>
</evidence>
<dbReference type="InterPro" id="IPR003594">
    <property type="entry name" value="HATPase_dom"/>
</dbReference>
<dbReference type="RefSeq" id="WP_321389964.1">
    <property type="nucleotide sequence ID" value="NZ_CP139487.1"/>
</dbReference>
<feature type="transmembrane region" description="Helical" evidence="9">
    <location>
        <begin position="21"/>
        <end position="37"/>
    </location>
</feature>
<dbReference type="InterPro" id="IPR036097">
    <property type="entry name" value="HisK_dim/P_sf"/>
</dbReference>
<dbReference type="GO" id="GO:0000155">
    <property type="term" value="F:phosphorelay sensor kinase activity"/>
    <property type="evidence" value="ECO:0007669"/>
    <property type="project" value="InterPro"/>
</dbReference>
<dbReference type="EC" id="2.7.13.3" evidence="2"/>
<dbReference type="PRINTS" id="PR00344">
    <property type="entry name" value="BCTRLSENSOR"/>
</dbReference>
<dbReference type="SUPFAM" id="SSF47384">
    <property type="entry name" value="Homodimeric domain of signal transducing histidine kinase"/>
    <property type="match status" value="1"/>
</dbReference>
<dbReference type="SMART" id="SM00387">
    <property type="entry name" value="HATPase_c"/>
    <property type="match status" value="1"/>
</dbReference>
<evidence type="ECO:0000256" key="9">
    <source>
        <dbReference type="SAM" id="Phobius"/>
    </source>
</evidence>
<feature type="transmembrane region" description="Helical" evidence="9">
    <location>
        <begin position="43"/>
        <end position="65"/>
    </location>
</feature>
<keyword evidence="5" id="KW-0547">Nucleotide-binding</keyword>
<keyword evidence="8" id="KW-0902">Two-component regulatory system</keyword>
<dbReference type="Gene3D" id="3.30.565.10">
    <property type="entry name" value="Histidine kinase-like ATPase, C-terminal domain"/>
    <property type="match status" value="1"/>
</dbReference>
<dbReference type="AlphaFoldDB" id="A0AAX4HJG9"/>
<comment type="catalytic activity">
    <reaction evidence="1">
        <text>ATP + protein L-histidine = ADP + protein N-phospho-L-histidine.</text>
        <dbReference type="EC" id="2.7.13.3"/>
    </reaction>
</comment>
<keyword evidence="3" id="KW-0597">Phosphoprotein</keyword>
<dbReference type="InterPro" id="IPR003661">
    <property type="entry name" value="HisK_dim/P_dom"/>
</dbReference>
<dbReference type="EMBL" id="CP139487">
    <property type="protein sequence ID" value="WPU63374.1"/>
    <property type="molecule type" value="Genomic_DNA"/>
</dbReference>
<evidence type="ECO:0000259" key="10">
    <source>
        <dbReference type="PROSITE" id="PS50109"/>
    </source>
</evidence>
<dbReference type="Proteomes" id="UP001324634">
    <property type="component" value="Chromosome"/>
</dbReference>
<keyword evidence="9" id="KW-0812">Transmembrane</keyword>
<proteinExistence type="predicted"/>
<dbReference type="Gene3D" id="1.10.287.130">
    <property type="match status" value="1"/>
</dbReference>
<dbReference type="InterPro" id="IPR004358">
    <property type="entry name" value="Sig_transdc_His_kin-like_C"/>
</dbReference>
<keyword evidence="9" id="KW-1133">Transmembrane helix</keyword>
<keyword evidence="9" id="KW-0472">Membrane</keyword>
<feature type="transmembrane region" description="Helical" evidence="9">
    <location>
        <begin position="85"/>
        <end position="103"/>
    </location>
</feature>
<evidence type="ECO:0000256" key="3">
    <source>
        <dbReference type="ARBA" id="ARBA00022553"/>
    </source>
</evidence>
<reference evidence="11 12" key="1">
    <citation type="submission" date="2023-11" db="EMBL/GenBank/DDBJ databases">
        <title>Peredibacter starrii A3.12.</title>
        <authorList>
            <person name="Mitchell R.J."/>
        </authorList>
    </citation>
    <scope>NUCLEOTIDE SEQUENCE [LARGE SCALE GENOMIC DNA]</scope>
    <source>
        <strain evidence="11 12">A3.12</strain>
    </source>
</reference>
<dbReference type="KEGG" id="psti:SOO65_11820"/>
<keyword evidence="7" id="KW-0067">ATP-binding</keyword>
<dbReference type="CDD" id="cd00082">
    <property type="entry name" value="HisKA"/>
    <property type="match status" value="1"/>
</dbReference>
<evidence type="ECO:0000256" key="7">
    <source>
        <dbReference type="ARBA" id="ARBA00022840"/>
    </source>
</evidence>
<keyword evidence="4" id="KW-0808">Transferase</keyword>
<dbReference type="PROSITE" id="PS50109">
    <property type="entry name" value="HIS_KIN"/>
    <property type="match status" value="1"/>
</dbReference>
<evidence type="ECO:0000256" key="6">
    <source>
        <dbReference type="ARBA" id="ARBA00022777"/>
    </source>
</evidence>
<evidence type="ECO:0000313" key="12">
    <source>
        <dbReference type="Proteomes" id="UP001324634"/>
    </source>
</evidence>
<dbReference type="Pfam" id="PF02518">
    <property type="entry name" value="HATPase_c"/>
    <property type="match status" value="1"/>
</dbReference>
<keyword evidence="12" id="KW-1185">Reference proteome</keyword>
<feature type="domain" description="Histidine kinase" evidence="10">
    <location>
        <begin position="228"/>
        <end position="443"/>
    </location>
</feature>
<evidence type="ECO:0000256" key="1">
    <source>
        <dbReference type="ARBA" id="ARBA00000085"/>
    </source>
</evidence>